<dbReference type="NCBIfam" id="TIGR01007">
    <property type="entry name" value="eps_fam"/>
    <property type="match status" value="1"/>
</dbReference>
<feature type="domain" description="AAA" evidence="16">
    <location>
        <begin position="593"/>
        <end position="709"/>
    </location>
</feature>
<dbReference type="Pfam" id="PF13807">
    <property type="entry name" value="GNVR"/>
    <property type="match status" value="1"/>
</dbReference>
<dbReference type="InterPro" id="IPR032807">
    <property type="entry name" value="GNVR"/>
</dbReference>
<dbReference type="InterPro" id="IPR025669">
    <property type="entry name" value="AAA_dom"/>
</dbReference>
<evidence type="ECO:0000256" key="5">
    <source>
        <dbReference type="ARBA" id="ARBA00022679"/>
    </source>
</evidence>
<dbReference type="SUPFAM" id="SSF52540">
    <property type="entry name" value="P-loop containing nucleoside triphosphate hydrolases"/>
    <property type="match status" value="1"/>
</dbReference>
<comment type="catalytic activity">
    <reaction evidence="13">
        <text>L-tyrosyl-[protein] + ATP = O-phospho-L-tyrosyl-[protein] + ADP + H(+)</text>
        <dbReference type="Rhea" id="RHEA:10596"/>
        <dbReference type="Rhea" id="RHEA-COMP:10136"/>
        <dbReference type="Rhea" id="RHEA-COMP:20101"/>
        <dbReference type="ChEBI" id="CHEBI:15378"/>
        <dbReference type="ChEBI" id="CHEBI:30616"/>
        <dbReference type="ChEBI" id="CHEBI:46858"/>
        <dbReference type="ChEBI" id="CHEBI:61978"/>
        <dbReference type="ChEBI" id="CHEBI:456216"/>
    </reaction>
</comment>
<dbReference type="InterPro" id="IPR027417">
    <property type="entry name" value="P-loop_NTPase"/>
</dbReference>
<evidence type="ECO:0008006" key="19">
    <source>
        <dbReference type="Google" id="ProtNLM"/>
    </source>
</evidence>
<feature type="domain" description="Tyrosine-protein kinase G-rich" evidence="17">
    <location>
        <begin position="389"/>
        <end position="467"/>
    </location>
</feature>
<dbReference type="Pfam" id="PF23607">
    <property type="entry name" value="WZC_N"/>
    <property type="match status" value="1"/>
</dbReference>
<evidence type="ECO:0000259" key="16">
    <source>
        <dbReference type="Pfam" id="PF13614"/>
    </source>
</evidence>
<keyword evidence="10 14" id="KW-1133">Transmembrane helix</keyword>
<evidence type="ECO:0000256" key="11">
    <source>
        <dbReference type="ARBA" id="ARBA00023136"/>
    </source>
</evidence>
<keyword evidence="9" id="KW-0067">ATP-binding</keyword>
<name>S0DG33_9ZZZZ</name>
<dbReference type="CDD" id="cd05387">
    <property type="entry name" value="BY-kinase"/>
    <property type="match status" value="1"/>
</dbReference>
<evidence type="ECO:0000256" key="14">
    <source>
        <dbReference type="SAM" id="Phobius"/>
    </source>
</evidence>
<evidence type="ECO:0000256" key="4">
    <source>
        <dbReference type="ARBA" id="ARBA00022519"/>
    </source>
</evidence>
<evidence type="ECO:0000259" key="17">
    <source>
        <dbReference type="Pfam" id="PF13807"/>
    </source>
</evidence>
<organism evidence="18">
    <name type="scientific">termite gut metagenome</name>
    <dbReference type="NCBI Taxonomy" id="433724"/>
    <lineage>
        <taxon>unclassified sequences</taxon>
        <taxon>metagenomes</taxon>
        <taxon>organismal metagenomes</taxon>
    </lineage>
</organism>
<keyword evidence="3" id="KW-1003">Cell membrane</keyword>
<reference evidence="18" key="1">
    <citation type="submission" date="2012-10" db="EMBL/GenBank/DDBJ databases">
        <authorList>
            <person name="Sandrine L."/>
        </authorList>
    </citation>
    <scope>NUCLEOTIDE SEQUENCE</scope>
</reference>
<keyword evidence="6 14" id="KW-0812">Transmembrane</keyword>
<comment type="subcellular location">
    <subcellularLocation>
        <location evidence="1">Cell inner membrane</location>
        <topology evidence="1">Multi-pass membrane protein</topology>
    </subcellularLocation>
</comment>
<evidence type="ECO:0000256" key="1">
    <source>
        <dbReference type="ARBA" id="ARBA00004429"/>
    </source>
</evidence>
<accession>S0DG33</accession>
<dbReference type="InterPro" id="IPR003856">
    <property type="entry name" value="LPS_length_determ_N"/>
</dbReference>
<dbReference type="Pfam" id="PF02706">
    <property type="entry name" value="Wzz"/>
    <property type="match status" value="1"/>
</dbReference>
<keyword evidence="8" id="KW-0418">Kinase</keyword>
<keyword evidence="12" id="KW-0829">Tyrosine-protein kinase</keyword>
<reference evidence="18" key="2">
    <citation type="journal article" date="2013" name="Biotechnol. Biofuels">
        <title>Mining for hemicellulases in the fungus-growing termite Pseudacanthotermes militaris using functional metagenomics.</title>
        <authorList>
            <person name="Bastien G."/>
            <person name="Arnal G."/>
            <person name="Bozonnet S."/>
            <person name="Laguerre S."/>
            <person name="Ferreira F."/>
            <person name="Faure R."/>
            <person name="Henrissat B."/>
            <person name="Lefevre F."/>
            <person name="Robe P."/>
            <person name="Bouchez O."/>
            <person name="Noirot C."/>
            <person name="Dumon C."/>
            <person name="O'Donohue M."/>
        </authorList>
    </citation>
    <scope>NUCLEOTIDE SEQUENCE</scope>
</reference>
<sequence length="778" mass="84565">MDDYPMNSLYPAASTERGQLSASGMLTLMRDHIWEIVVTTVVVLTLAVAYLLIATPIYSADVLIRVDPPEPNALGLALQDQEALPPPAPAPVTEMAVMKSRSVLEPVIDKFRFDVSVTPHKVPILGDIAEKFATPGEPSAPWLGLKSFAWGGERVQIGTLEVPIELEEEKLTLIALQDGAYELRGPADQLLVKGVVGTTAQDNGVSILVKELDARPGTKFEVIRWNALDAVKRFGDLVKVGDKVKDSGLLQVEYADANPDKATAVANALGEQYLASAIASRQLNDTNTLAFINGELPRLLADLRKSEDALKHFRSTSQSMQPTSEAQAYLQGGLDLDKQIAGLQLQRTQLLERYRPDSRWVQSVDTQLAQLKDAKAQFNGHFNGMPSSERESVDLLRAQKVAETIYLGMVQKAEQLQVRRASTTGGAHIVDAAIRPHRPVKPRPELVLGGGLILGLISGVVLVFMRRYVMTGVTDPRYVERRMSVPVFGEILFSQQQVLLDRSFAARKSLPGLGGRSNLPFQRSAPDIDMRTGASAMSAAASYSGDNSRILAARFPHDTSVEALRAVRTAVTRDLAHARNNILMVIGPTPSAGKSFVAANLAILHAEIGSRVVLIDADMRRGHLASLFDESNRGGLSEVLSERMALRNALRTTGVDGLTFLSCGLRPENPAALLMKPRFKDVLERLAGQFDLVIIDTPPFLAVTDASIIANEAGASLLVLRSGMQSEEEIADTVKKMERAEGRISGAVFNGIPLRRSTRNYGYETNYASDVGDLEATR</sequence>
<dbReference type="InterPro" id="IPR005702">
    <property type="entry name" value="Wzc-like_C"/>
</dbReference>
<dbReference type="GO" id="GO:0005524">
    <property type="term" value="F:ATP binding"/>
    <property type="evidence" value="ECO:0007669"/>
    <property type="project" value="UniProtKB-KW"/>
</dbReference>
<protein>
    <recommendedName>
        <fullName evidence="19">Tyrosine-protein kinase</fullName>
    </recommendedName>
</protein>
<gene>
    <name evidence="18" type="ORF">BN138_1058</name>
</gene>
<evidence type="ECO:0000256" key="8">
    <source>
        <dbReference type="ARBA" id="ARBA00022777"/>
    </source>
</evidence>
<feature type="transmembrane region" description="Helical" evidence="14">
    <location>
        <begin position="446"/>
        <end position="465"/>
    </location>
</feature>
<evidence type="ECO:0000256" key="3">
    <source>
        <dbReference type="ARBA" id="ARBA00022475"/>
    </source>
</evidence>
<keyword evidence="5" id="KW-0808">Transferase</keyword>
<evidence type="ECO:0000256" key="10">
    <source>
        <dbReference type="ARBA" id="ARBA00022989"/>
    </source>
</evidence>
<dbReference type="Pfam" id="PF13614">
    <property type="entry name" value="AAA_31"/>
    <property type="match status" value="1"/>
</dbReference>
<evidence type="ECO:0000256" key="2">
    <source>
        <dbReference type="ARBA" id="ARBA00008883"/>
    </source>
</evidence>
<evidence type="ECO:0000256" key="6">
    <source>
        <dbReference type="ARBA" id="ARBA00022692"/>
    </source>
</evidence>
<evidence type="ECO:0000256" key="7">
    <source>
        <dbReference type="ARBA" id="ARBA00022741"/>
    </source>
</evidence>
<feature type="transmembrane region" description="Helical" evidence="14">
    <location>
        <begin position="33"/>
        <end position="53"/>
    </location>
</feature>
<keyword evidence="7" id="KW-0547">Nucleotide-binding</keyword>
<comment type="similarity">
    <text evidence="2">Belongs to the etk/wzc family.</text>
</comment>
<dbReference type="EMBL" id="HF548332">
    <property type="protein sequence ID" value="CCO21870.1"/>
    <property type="molecule type" value="Genomic_DNA"/>
</dbReference>
<dbReference type="PANTHER" id="PTHR32309">
    <property type="entry name" value="TYROSINE-PROTEIN KINASE"/>
    <property type="match status" value="1"/>
</dbReference>
<evidence type="ECO:0000313" key="18">
    <source>
        <dbReference type="EMBL" id="CCO21870.1"/>
    </source>
</evidence>
<dbReference type="InterPro" id="IPR050445">
    <property type="entry name" value="Bact_polysacc_biosynth/exp"/>
</dbReference>
<dbReference type="PANTHER" id="PTHR32309:SF32">
    <property type="entry name" value="TYROSINE-PROTEIN KINASE ETK-RELATED"/>
    <property type="match status" value="1"/>
</dbReference>
<feature type="domain" description="Polysaccharide chain length determinant N-terminal" evidence="15">
    <location>
        <begin position="26"/>
        <end position="110"/>
    </location>
</feature>
<dbReference type="GO" id="GO:0005886">
    <property type="term" value="C:plasma membrane"/>
    <property type="evidence" value="ECO:0007669"/>
    <property type="project" value="UniProtKB-SubCell"/>
</dbReference>
<dbReference type="Gene3D" id="3.40.50.300">
    <property type="entry name" value="P-loop containing nucleotide triphosphate hydrolases"/>
    <property type="match status" value="1"/>
</dbReference>
<evidence type="ECO:0000256" key="12">
    <source>
        <dbReference type="ARBA" id="ARBA00023137"/>
    </source>
</evidence>
<keyword evidence="11 14" id="KW-0472">Membrane</keyword>
<keyword evidence="4" id="KW-0997">Cell inner membrane</keyword>
<evidence type="ECO:0000256" key="13">
    <source>
        <dbReference type="ARBA" id="ARBA00053015"/>
    </source>
</evidence>
<dbReference type="GO" id="GO:0004713">
    <property type="term" value="F:protein tyrosine kinase activity"/>
    <property type="evidence" value="ECO:0007669"/>
    <property type="project" value="UniProtKB-KW"/>
</dbReference>
<dbReference type="AlphaFoldDB" id="S0DG33"/>
<evidence type="ECO:0000259" key="15">
    <source>
        <dbReference type="Pfam" id="PF02706"/>
    </source>
</evidence>
<evidence type="ECO:0000256" key="9">
    <source>
        <dbReference type="ARBA" id="ARBA00022840"/>
    </source>
</evidence>
<proteinExistence type="inferred from homology"/>